<dbReference type="SUPFAM" id="SSF52266">
    <property type="entry name" value="SGNH hydrolase"/>
    <property type="match status" value="1"/>
</dbReference>
<reference evidence="2" key="1">
    <citation type="submission" date="2021-02" db="EMBL/GenBank/DDBJ databases">
        <title>Genome sequence Cadophora malorum strain M34.</title>
        <authorList>
            <person name="Stefanovic E."/>
            <person name="Vu D."/>
            <person name="Scully C."/>
            <person name="Dijksterhuis J."/>
            <person name="Roader J."/>
            <person name="Houbraken J."/>
        </authorList>
    </citation>
    <scope>NUCLEOTIDE SEQUENCE</scope>
    <source>
        <strain evidence="2">M34</strain>
    </source>
</reference>
<dbReference type="InterPro" id="IPR024079">
    <property type="entry name" value="MetalloPept_cat_dom_sf"/>
</dbReference>
<protein>
    <recommendedName>
        <fullName evidence="4">SGNH hydrolase-type esterase domain-containing protein</fullName>
    </recommendedName>
</protein>
<organism evidence="2 3">
    <name type="scientific">Cadophora malorum</name>
    <dbReference type="NCBI Taxonomy" id="108018"/>
    <lineage>
        <taxon>Eukaryota</taxon>
        <taxon>Fungi</taxon>
        <taxon>Dikarya</taxon>
        <taxon>Ascomycota</taxon>
        <taxon>Pezizomycotina</taxon>
        <taxon>Leotiomycetes</taxon>
        <taxon>Helotiales</taxon>
        <taxon>Ploettnerulaceae</taxon>
        <taxon>Cadophora</taxon>
    </lineage>
</organism>
<dbReference type="CDD" id="cd01823">
    <property type="entry name" value="SEST_like"/>
    <property type="match status" value="1"/>
</dbReference>
<evidence type="ECO:0000256" key="1">
    <source>
        <dbReference type="ARBA" id="ARBA00022729"/>
    </source>
</evidence>
<gene>
    <name evidence="2" type="ORF">IFR04_015889</name>
</gene>
<dbReference type="PANTHER" id="PTHR37981">
    <property type="entry name" value="LIPASE 2"/>
    <property type="match status" value="1"/>
</dbReference>
<proteinExistence type="predicted"/>
<dbReference type="InterPro" id="IPR028994">
    <property type="entry name" value="Integrin_alpha_N"/>
</dbReference>
<dbReference type="OrthoDB" id="3553653at2759"/>
<dbReference type="InterPro" id="IPR036514">
    <property type="entry name" value="SGNH_hydro_sf"/>
</dbReference>
<sequence length="1214" mass="132463">DQGNNDGLDDFFCIRDGASVHVSLNRGGSPPKFESIGQIVPPTSGWEGYQVRIADVDGDGRADFCLIAADGADVKCSRNGGQGDSPSWQGFTTVGGLRGVVFNQRKAYATEFQFGDINGDFRADLFIVGDNGNVETWTNFRGRGSGIVPEWSSSGLTHQGQPETGIRPNIKFGRIYGSGRLDYIYIKEEEDWFDVKVWENTGGGGTKRKGDGVFYCDMRGTGSDDYVWIYMDGHSNEVFGNTHNPPYWDPNIKITITVPGPRTGIHLADWTGNGRCDVLVQNKASGAVTLYENQWNAGTKTLTFINRGIVASPGCTEGWGVGIFDRGMRIADMDGDGRADIVCFEKGGRITGWLNRASGMFNAGQIKLSEGWDRANLRLADVEHSGRADIIWLDKYSGAGRVWKNNGYAGPNGGGGGSSFSWTSRGVLYSPIDRGEVMNFANLGGLGRADLIQVYPGTNEAYTFFNECGGGGAGGDDGPIEDPGLPTYSTNAVQVNFDGQWCNANQRAILTEEFNHAYEMAAVTRDNLQNGRYFNDFFDQPSRNDPGFAGRTRNVYDRINSMLRGTNAAIAITIRCDQTTVGCRSRGQYAHMNPTNRIMNVCDRFFNDNFRGPNGEDLSLKSTSKLLGDCGSNFDLRVAQRARAATIIHECTHTPYAMNGEPCDDYAYGFIGCSLLPRGTFNRACAPYARANDKKCVNAGGGEGFCNGDISTKNADTYAFVAGGVFFEQRCGRPIPFPPLLAGVSKRSIEAAGVANRQTSRYARRNPQVSREVVNANRPSNGVRQAQNTSNIDSMSELRKGKRQTDSCPIMDDYLVIDGDENAISVTGYVHFGDSYASGMGTGTTSSDSCRVGSNNYGELLRQWLSGSASITYERHSCSGDTIDGLNSQIGKWSNMGTATVGTLTIGGNDVGFSDLVYYCVITPNTAHLPSTNRQYCLDAENKAINYMDDSSGNGLRAKLKNAYISILQKSGRNDFDLFVTGYPKFFDEQTTGCNKASFHYWWSTQEIGFLHDPRIVLLTTDLRTELDALVDKLNGVIQGAIEDANNERDTNQVHFVNIVDKFSNGNHRWCENGVRDPEPSRQDTWFFLSAWPDVNYDTTAAENSEIQALVSQGQINLPDSSSCYNDLSSSANGADPYLLSMCRVSEEIAMDPSGPQASRFNSANAAIAAGDVSSQDVSWYVPTRQIKTFHPRSPGMAAYRDAVIEVMQAVGVV</sequence>
<dbReference type="PANTHER" id="PTHR37981:SF1">
    <property type="entry name" value="SGNH HYDROLASE-TYPE ESTERASE DOMAIN-CONTAINING PROTEIN"/>
    <property type="match status" value="1"/>
</dbReference>
<feature type="non-terminal residue" evidence="2">
    <location>
        <position position="1"/>
    </location>
</feature>
<evidence type="ECO:0000313" key="3">
    <source>
        <dbReference type="Proteomes" id="UP000664132"/>
    </source>
</evidence>
<dbReference type="GO" id="GO:0006629">
    <property type="term" value="P:lipid metabolic process"/>
    <property type="evidence" value="ECO:0007669"/>
    <property type="project" value="TreeGrafter"/>
</dbReference>
<keyword evidence="3" id="KW-1185">Reference proteome</keyword>
<keyword evidence="1" id="KW-0732">Signal</keyword>
<dbReference type="AlphaFoldDB" id="A0A8H7T286"/>
<dbReference type="Pfam" id="PF13517">
    <property type="entry name" value="FG-GAP_3"/>
    <property type="match status" value="2"/>
</dbReference>
<dbReference type="GO" id="GO:0008237">
    <property type="term" value="F:metallopeptidase activity"/>
    <property type="evidence" value="ECO:0007669"/>
    <property type="project" value="InterPro"/>
</dbReference>
<name>A0A8H7T286_9HELO</name>
<dbReference type="Gene3D" id="3.40.50.1110">
    <property type="entry name" value="SGNH hydrolase"/>
    <property type="match status" value="1"/>
</dbReference>
<dbReference type="SUPFAM" id="SSF69318">
    <property type="entry name" value="Integrin alpha N-terminal domain"/>
    <property type="match status" value="2"/>
</dbReference>
<dbReference type="InterPro" id="IPR037460">
    <property type="entry name" value="SEST-like"/>
</dbReference>
<dbReference type="InterPro" id="IPR013517">
    <property type="entry name" value="FG-GAP"/>
</dbReference>
<accession>A0A8H7T286</accession>
<dbReference type="Proteomes" id="UP000664132">
    <property type="component" value="Unassembled WGS sequence"/>
</dbReference>
<evidence type="ECO:0008006" key="4">
    <source>
        <dbReference type="Google" id="ProtNLM"/>
    </source>
</evidence>
<dbReference type="SUPFAM" id="SSF55486">
    <property type="entry name" value="Metalloproteases ('zincins'), catalytic domain"/>
    <property type="match status" value="1"/>
</dbReference>
<dbReference type="EMBL" id="JAFJYH010000546">
    <property type="protein sequence ID" value="KAG4410972.1"/>
    <property type="molecule type" value="Genomic_DNA"/>
</dbReference>
<dbReference type="Gene3D" id="3.40.390.10">
    <property type="entry name" value="Collagenase (Catalytic Domain)"/>
    <property type="match status" value="1"/>
</dbReference>
<dbReference type="GO" id="GO:0016788">
    <property type="term" value="F:hydrolase activity, acting on ester bonds"/>
    <property type="evidence" value="ECO:0007669"/>
    <property type="project" value="InterPro"/>
</dbReference>
<comment type="caution">
    <text evidence="2">The sequence shown here is derived from an EMBL/GenBank/DDBJ whole genome shotgun (WGS) entry which is preliminary data.</text>
</comment>
<evidence type="ECO:0000313" key="2">
    <source>
        <dbReference type="EMBL" id="KAG4410972.1"/>
    </source>
</evidence>